<dbReference type="PANTHER" id="PTHR30346">
    <property type="entry name" value="TRANSCRIPTIONAL DUAL REGULATOR HCAR-RELATED"/>
    <property type="match status" value="1"/>
</dbReference>
<dbReference type="InterPro" id="IPR005119">
    <property type="entry name" value="LysR_subst-bd"/>
</dbReference>
<evidence type="ECO:0000259" key="5">
    <source>
        <dbReference type="PROSITE" id="PS50931"/>
    </source>
</evidence>
<dbReference type="SUPFAM" id="SSF46785">
    <property type="entry name" value="Winged helix' DNA-binding domain"/>
    <property type="match status" value="1"/>
</dbReference>
<organism evidence="6 7">
    <name type="scientific">Sphingobium xenophagum</name>
    <dbReference type="NCBI Taxonomy" id="121428"/>
    <lineage>
        <taxon>Bacteria</taxon>
        <taxon>Pseudomonadati</taxon>
        <taxon>Pseudomonadota</taxon>
        <taxon>Alphaproteobacteria</taxon>
        <taxon>Sphingomonadales</taxon>
        <taxon>Sphingomonadaceae</taxon>
        <taxon>Sphingobium</taxon>
    </lineage>
</organism>
<dbReference type="AlphaFoldDB" id="A0A249N0L4"/>
<dbReference type="EMBL" id="CP022748">
    <property type="protein sequence ID" value="ASY46899.1"/>
    <property type="molecule type" value="Genomic_DNA"/>
</dbReference>
<dbReference type="RefSeq" id="WP_080993748.1">
    <property type="nucleotide sequence ID" value="NZ_CP022748.1"/>
</dbReference>
<name>A0A249N0L4_SPHXE</name>
<dbReference type="Pfam" id="PF03466">
    <property type="entry name" value="LysR_substrate"/>
    <property type="match status" value="1"/>
</dbReference>
<dbReference type="Proteomes" id="UP000217141">
    <property type="component" value="Plasmid p2"/>
</dbReference>
<evidence type="ECO:0000256" key="2">
    <source>
        <dbReference type="ARBA" id="ARBA00023015"/>
    </source>
</evidence>
<evidence type="ECO:0000256" key="4">
    <source>
        <dbReference type="ARBA" id="ARBA00023163"/>
    </source>
</evidence>
<dbReference type="InterPro" id="IPR000847">
    <property type="entry name" value="LysR_HTH_N"/>
</dbReference>
<feature type="domain" description="HTH lysR-type" evidence="5">
    <location>
        <begin position="1"/>
        <end position="35"/>
    </location>
</feature>
<dbReference type="GO" id="GO:0032993">
    <property type="term" value="C:protein-DNA complex"/>
    <property type="evidence" value="ECO:0007669"/>
    <property type="project" value="TreeGrafter"/>
</dbReference>
<accession>A0A249N0L4</accession>
<dbReference type="Gene3D" id="1.10.10.10">
    <property type="entry name" value="Winged helix-like DNA-binding domain superfamily/Winged helix DNA-binding domain"/>
    <property type="match status" value="1"/>
</dbReference>
<evidence type="ECO:0000256" key="3">
    <source>
        <dbReference type="ARBA" id="ARBA00023125"/>
    </source>
</evidence>
<dbReference type="PROSITE" id="PS50931">
    <property type="entry name" value="HTH_LYSR"/>
    <property type="match status" value="1"/>
</dbReference>
<dbReference type="PANTHER" id="PTHR30346:SF0">
    <property type="entry name" value="HCA OPERON TRANSCRIPTIONAL ACTIVATOR HCAR"/>
    <property type="match status" value="1"/>
</dbReference>
<dbReference type="GO" id="GO:0003677">
    <property type="term" value="F:DNA binding"/>
    <property type="evidence" value="ECO:0007669"/>
    <property type="project" value="UniProtKB-KW"/>
</dbReference>
<keyword evidence="3" id="KW-0238">DNA-binding</keyword>
<dbReference type="SUPFAM" id="SSF53850">
    <property type="entry name" value="Periplasmic binding protein-like II"/>
    <property type="match status" value="1"/>
</dbReference>
<dbReference type="Pfam" id="PF00126">
    <property type="entry name" value="HTH_1"/>
    <property type="match status" value="1"/>
</dbReference>
<reference evidence="6 7" key="1">
    <citation type="submission" date="2017-08" db="EMBL/GenBank/DDBJ databases">
        <title>Whole Genome Sequence of Sphingobium hydrophobicum C1: Insights into Adaption to the Electronic-waste Contaminated Sediment.</title>
        <authorList>
            <person name="Song D."/>
            <person name="Chen X."/>
            <person name="Xu M."/>
        </authorList>
    </citation>
    <scope>NUCLEOTIDE SEQUENCE [LARGE SCALE GENOMIC DNA]</scope>
    <source>
        <strain evidence="6 7">C1</strain>
        <plasmid evidence="6 7">p2</plasmid>
    </source>
</reference>
<evidence type="ECO:0000256" key="1">
    <source>
        <dbReference type="ARBA" id="ARBA00009437"/>
    </source>
</evidence>
<proteinExistence type="inferred from homology"/>
<evidence type="ECO:0000313" key="7">
    <source>
        <dbReference type="Proteomes" id="UP000217141"/>
    </source>
</evidence>
<geneLocation type="plasmid" evidence="6 7">
    <name>p2</name>
</geneLocation>
<dbReference type="Gene3D" id="3.40.190.10">
    <property type="entry name" value="Periplasmic binding protein-like II"/>
    <property type="match status" value="1"/>
</dbReference>
<dbReference type="GO" id="GO:0003700">
    <property type="term" value="F:DNA-binding transcription factor activity"/>
    <property type="evidence" value="ECO:0007669"/>
    <property type="project" value="InterPro"/>
</dbReference>
<protein>
    <submittedName>
        <fullName evidence="6">LysR family transcriptional regulator</fullName>
    </submittedName>
</protein>
<gene>
    <name evidence="6" type="ORF">CJD35_20605</name>
</gene>
<dbReference type="CDD" id="cd05466">
    <property type="entry name" value="PBP2_LTTR_substrate"/>
    <property type="match status" value="1"/>
</dbReference>
<evidence type="ECO:0000313" key="6">
    <source>
        <dbReference type="EMBL" id="ASY46899.1"/>
    </source>
</evidence>
<dbReference type="InterPro" id="IPR036390">
    <property type="entry name" value="WH_DNA-bd_sf"/>
</dbReference>
<keyword evidence="6" id="KW-0614">Plasmid</keyword>
<dbReference type="KEGG" id="shyd:CJD35_20605"/>
<dbReference type="InterPro" id="IPR036388">
    <property type="entry name" value="WH-like_DNA-bd_sf"/>
</dbReference>
<comment type="similarity">
    <text evidence="1">Belongs to the LysR transcriptional regulatory family.</text>
</comment>
<keyword evidence="4" id="KW-0804">Transcription</keyword>
<sequence>MLALSQSSLSRRIQHLEHRLGVPLFKRSRIGVSPTTAGAAFLERAMAGAQQLDLAARYAVAVDSGEAGQVRIGVTSSRTGGLFGDVLRQFKALFPSVNITLTEDTTSRTSHNVAMGTLDVAFADDAERKGIDNHVRGSRSITSAMVRAFC</sequence>
<keyword evidence="2" id="KW-0805">Transcription regulation</keyword>